<reference evidence="2 3" key="1">
    <citation type="submission" date="2015-01" db="EMBL/GenBank/DDBJ databases">
        <title>The Genome Sequence of Exophiala sideris CBS121828.</title>
        <authorList>
            <consortium name="The Broad Institute Genomics Platform"/>
            <person name="Cuomo C."/>
            <person name="de Hoog S."/>
            <person name="Gorbushina A."/>
            <person name="Stielow B."/>
            <person name="Teixiera M."/>
            <person name="Abouelleil A."/>
            <person name="Chapman S.B."/>
            <person name="Priest M."/>
            <person name="Young S.K."/>
            <person name="Wortman J."/>
            <person name="Nusbaum C."/>
            <person name="Birren B."/>
        </authorList>
    </citation>
    <scope>NUCLEOTIDE SEQUENCE [LARGE SCALE GENOMIC DNA]</scope>
    <source>
        <strain evidence="2 3">CBS 121828</strain>
    </source>
</reference>
<protein>
    <submittedName>
        <fullName evidence="2">Uncharacterized protein</fullName>
    </submittedName>
</protein>
<dbReference type="AlphaFoldDB" id="A0A0D1YMT9"/>
<accession>A0A0D1YMT9</accession>
<evidence type="ECO:0000313" key="2">
    <source>
        <dbReference type="EMBL" id="KIV84232.1"/>
    </source>
</evidence>
<feature type="region of interest" description="Disordered" evidence="1">
    <location>
        <begin position="347"/>
        <end position="375"/>
    </location>
</feature>
<dbReference type="STRING" id="1016849.A0A0D1YMT9"/>
<feature type="compositionally biased region" description="Basic and acidic residues" evidence="1">
    <location>
        <begin position="347"/>
        <end position="360"/>
    </location>
</feature>
<organism evidence="2 3">
    <name type="scientific">Exophiala sideris</name>
    <dbReference type="NCBI Taxonomy" id="1016849"/>
    <lineage>
        <taxon>Eukaryota</taxon>
        <taxon>Fungi</taxon>
        <taxon>Dikarya</taxon>
        <taxon>Ascomycota</taxon>
        <taxon>Pezizomycotina</taxon>
        <taxon>Eurotiomycetes</taxon>
        <taxon>Chaetothyriomycetidae</taxon>
        <taxon>Chaetothyriales</taxon>
        <taxon>Herpotrichiellaceae</taxon>
        <taxon>Exophiala</taxon>
    </lineage>
</organism>
<feature type="compositionally biased region" description="Basic and acidic residues" evidence="1">
    <location>
        <begin position="266"/>
        <end position="293"/>
    </location>
</feature>
<feature type="compositionally biased region" description="Basic and acidic residues" evidence="1">
    <location>
        <begin position="461"/>
        <end position="495"/>
    </location>
</feature>
<name>A0A0D1YMT9_9EURO</name>
<dbReference type="EMBL" id="KN846951">
    <property type="protein sequence ID" value="KIV84232.1"/>
    <property type="molecule type" value="Genomic_DNA"/>
</dbReference>
<feature type="region of interest" description="Disordered" evidence="1">
    <location>
        <begin position="254"/>
        <end position="306"/>
    </location>
</feature>
<feature type="region of interest" description="Disordered" evidence="1">
    <location>
        <begin position="461"/>
        <end position="503"/>
    </location>
</feature>
<proteinExistence type="predicted"/>
<gene>
    <name evidence="2" type="ORF">PV11_00023</name>
</gene>
<sequence>MALNNVGDLVIFLRQYNPEHPLKDVFTELAKLAKPDRRKKSDRARAAVDELVVRAAQDKVDGLGRAFRGLLAIWKDNPSRFFTNWSLESNGESNASYSTGSHNVSRAEASNTATFYEKISQMRESILTKREYCIRYVFHAIFFRDLLISGKRRDPDDKGLLPRGKGFNRACLKLCRRFLTPEASKGLAGDIAKWVKHGQKFHNIARTIECGALLLLTSEITQDKWVNNLPSEQSKLASVLEPLLKVIDVESKDNADSAAQDTELEATGRRRALDDHTTRRAKRPRLEETDKDAISPGFHDNQESPNVEASLVRPQPYTSHNNNGGFDLADTIGTFDDVTKLHHTALNRHENTDHHPERRCLAGVGPSAFDEQTSGRHSDLRLVQLQSGNSVDLNSFTANIITEAWSLRHRSNVHQESPPSDVNSNASHITPPTEVELQMNEAAVEVIKAIRPLRPNAVSDCEERRLKDHAGGRDERGPTVQEHMADEPRPIEHETSNTGPTVPGMAMDVEPEFESLNMPLPQNDNAGSSNVPADQFADNIMEASIDNTTLPAPANEVDFNPPLETNFTLSDLTMFMLPVQAGYSTTMGFDSSLLEHENTNFMDLFDQPSLVGFLDNAYTTTNDDDVVSTLFDS</sequence>
<evidence type="ECO:0000256" key="1">
    <source>
        <dbReference type="SAM" id="MobiDB-lite"/>
    </source>
</evidence>
<dbReference type="HOGENOM" id="CLU_432134_0_0_1"/>
<evidence type="ECO:0000313" key="3">
    <source>
        <dbReference type="Proteomes" id="UP000053599"/>
    </source>
</evidence>
<dbReference type="Proteomes" id="UP000053599">
    <property type="component" value="Unassembled WGS sequence"/>
</dbReference>
<dbReference type="OrthoDB" id="4124765at2759"/>